<organism evidence="1 2">
    <name type="scientific">Alkalimonas amylolytica</name>
    <dbReference type="NCBI Taxonomy" id="152573"/>
    <lineage>
        <taxon>Bacteria</taxon>
        <taxon>Pseudomonadati</taxon>
        <taxon>Pseudomonadota</taxon>
        <taxon>Gammaproteobacteria</taxon>
        <taxon>Alkalimonas</taxon>
    </lineage>
</organism>
<dbReference type="STRING" id="152573.SAMN04488051_10339"/>
<dbReference type="RefSeq" id="WP_091341178.1">
    <property type="nucleotide sequence ID" value="NZ_FNRM01000003.1"/>
</dbReference>
<dbReference type="Pfam" id="PF11739">
    <property type="entry name" value="YdbH-like"/>
    <property type="match status" value="1"/>
</dbReference>
<protein>
    <submittedName>
        <fullName evidence="1">Dicarboxylate transport</fullName>
    </submittedName>
</protein>
<dbReference type="InterPro" id="IPR021730">
    <property type="entry name" value="YdbH"/>
</dbReference>
<dbReference type="Proteomes" id="UP000198773">
    <property type="component" value="Unassembled WGS sequence"/>
</dbReference>
<gene>
    <name evidence="1" type="ORF">SAMN04488051_10339</name>
</gene>
<accession>A0A1H4AUV5</accession>
<proteinExistence type="predicted"/>
<keyword evidence="2" id="KW-1185">Reference proteome</keyword>
<dbReference type="EMBL" id="FNRM01000003">
    <property type="protein sequence ID" value="SEA39695.1"/>
    <property type="molecule type" value="Genomic_DNA"/>
</dbReference>
<evidence type="ECO:0000313" key="1">
    <source>
        <dbReference type="EMBL" id="SEA39695.1"/>
    </source>
</evidence>
<sequence>MRRYFRIFSLSLTLLLALLLAAFLWLQHQLRQLPVTHLDYQISNWGLRKLQLEHLSFDYLLDESPLRVELKQLTLGWHWRNWRPQLNQLSMQQLALRLKQLPATAESPASTAMEMPTQWHWPGWLPAQSHIDQLLLDLPCGEQRCHYHGSLKLDSTDQLSANLQLAPQHQPDKQLTVKLGYHLQQHWPDIHLQLQITDLLQLELLSSLQAAQADAIQAHWQGDMTLTLQPPPAWLLTELSQWQVTLPEAWLQQFQQDVTASSQWQFVVPRHISTQPWQQLTGSMQLQLSSPSPLYLPEFGLITAELQASAEFHQGQLAPFRLAAGGKLSELQLPGALTELGFQAEPLFWSLSSQHSEALSLSELPLQFLVASADRKQQLRAEFQLDLPEQQAIIEQLHLQLAQNELQSGDWQLSQLQLNSSLSGVLSADSIELVSLKPLQLQAVVQNPALELSLARINIELDELDLSSSGNENQPAFSQQGFSGKASLSAKQLLYPALKPLDWQWQGRLHARNSQSWQFTAKGELSASSGLEFQTDLHAVPDTLSLSWQLADVFLLAGNTLMTTLADWPELLTLQRGRIKHQGELIAPLSGEPYQLSSSTELLDLTGFYDTTLFRGLSSQLQLSADAVQLQLGIPRLTLQQFEQGVVGGPLQLAADYRAQWDAPASGKLELHDNELILFNGRIKLPSMVLDLAQQEWLLPLHIHQLDLQQLLTQHPTSDLTGQGLINGQIPLIISARGVEVARGRLQAEEPGGRLSYRSPQAKGMAATNPGMKTIVAALDDFHYSVLSSDVSYSTDGHLTLALRLEGRNPAMEGGRPVHLNITLEENIPALITSLQLTNQLNEVIQKRVRERLQRPRQP</sequence>
<name>A0A1H4AUV5_ALKAM</name>
<dbReference type="OrthoDB" id="9759996at2"/>
<dbReference type="AlphaFoldDB" id="A0A1H4AUV5"/>
<evidence type="ECO:0000313" key="2">
    <source>
        <dbReference type="Proteomes" id="UP000198773"/>
    </source>
</evidence>
<reference evidence="1 2" key="1">
    <citation type="submission" date="2016-10" db="EMBL/GenBank/DDBJ databases">
        <authorList>
            <person name="de Groot N.N."/>
        </authorList>
    </citation>
    <scope>NUCLEOTIDE SEQUENCE [LARGE SCALE GENOMIC DNA]</scope>
    <source>
        <strain evidence="1 2">CGMCC 1.3430</strain>
    </source>
</reference>